<organism evidence="7 8">
    <name type="scientific">Paramecium primaurelia</name>
    <dbReference type="NCBI Taxonomy" id="5886"/>
    <lineage>
        <taxon>Eukaryota</taxon>
        <taxon>Sar</taxon>
        <taxon>Alveolata</taxon>
        <taxon>Ciliophora</taxon>
        <taxon>Intramacronucleata</taxon>
        <taxon>Oligohymenophorea</taxon>
        <taxon>Peniculida</taxon>
        <taxon>Parameciidae</taxon>
        <taxon>Paramecium</taxon>
    </lineage>
</organism>
<keyword evidence="2" id="KW-0342">GTP-binding</keyword>
<dbReference type="GO" id="GO:0005525">
    <property type="term" value="F:GTP binding"/>
    <property type="evidence" value="ECO:0007669"/>
    <property type="project" value="UniProtKB-KW"/>
</dbReference>
<evidence type="ECO:0008006" key="9">
    <source>
        <dbReference type="Google" id="ProtNLM"/>
    </source>
</evidence>
<dbReference type="PROSITE" id="PS51715">
    <property type="entry name" value="G_GB1_RHD3"/>
    <property type="match status" value="1"/>
</dbReference>
<dbReference type="InterPro" id="IPR002035">
    <property type="entry name" value="VWF_A"/>
</dbReference>
<dbReference type="PROSITE" id="PS51717">
    <property type="entry name" value="G_VLIG"/>
    <property type="match status" value="1"/>
</dbReference>
<dbReference type="Pfam" id="PF13519">
    <property type="entry name" value="VWA_2"/>
    <property type="match status" value="1"/>
</dbReference>
<keyword evidence="8" id="KW-1185">Reference proteome</keyword>
<evidence type="ECO:0000259" key="4">
    <source>
        <dbReference type="PROSITE" id="PS50234"/>
    </source>
</evidence>
<evidence type="ECO:0000256" key="1">
    <source>
        <dbReference type="ARBA" id="ARBA00022741"/>
    </source>
</evidence>
<dbReference type="InterPro" id="IPR030386">
    <property type="entry name" value="G_GB1_RHD3_dom"/>
</dbReference>
<dbReference type="Proteomes" id="UP000688137">
    <property type="component" value="Unassembled WGS sequence"/>
</dbReference>
<dbReference type="OMA" id="FWIVQMD"/>
<feature type="domain" description="VLIG-type G" evidence="6">
    <location>
        <begin position="1366"/>
        <end position="1615"/>
    </location>
</feature>
<comment type="similarity">
    <text evidence="3">Belongs to the TRAFAC class dynamin-like GTPase superfamily. GB1/RHD3 GTPase family.</text>
</comment>
<feature type="domain" description="VWFA" evidence="4">
    <location>
        <begin position="2625"/>
        <end position="2796"/>
    </location>
</feature>
<dbReference type="Pfam" id="PF25683">
    <property type="entry name" value="URGCP_GTPase"/>
    <property type="match status" value="1"/>
</dbReference>
<dbReference type="CDD" id="cd00198">
    <property type="entry name" value="vWFA"/>
    <property type="match status" value="1"/>
</dbReference>
<dbReference type="EMBL" id="CAJJDM010000127">
    <property type="protein sequence ID" value="CAD8104633.1"/>
    <property type="molecule type" value="Genomic_DNA"/>
</dbReference>
<dbReference type="InterPro" id="IPR030383">
    <property type="entry name" value="G_VLIG_dom"/>
</dbReference>
<accession>A0A8S1PPI8</accession>
<evidence type="ECO:0000313" key="8">
    <source>
        <dbReference type="Proteomes" id="UP000688137"/>
    </source>
</evidence>
<dbReference type="SMART" id="SM00327">
    <property type="entry name" value="VWA"/>
    <property type="match status" value="1"/>
</dbReference>
<sequence length="2806" mass="336098">MQQEVRIELILENKMIEQRILLILQEIIEGTLVDSNDILEDLNPLMSQLSETDKNQVIYALNRYFRDHEFLRNSGYWLQGNFNPQEEAIDYTIVYNTDRETNNYESILENMKVEEFRRQNLIPVEFAANLQSLINLKIKSLLVFDLLDFSVNRKDLTQIEILKILLELFYCTQTFADNESQAFEQLIGSLLQKQIFEIAYYIQIIKNNDPHNYKNFVQLLQQLQLKIINENNYDLQAFLEKNQRYRVLFNTFSKEMIHIRSQLLQFIGSLIQIPVEQCYFLQILSYINNIENVNDQLNDLYLLIVFYFWKKYCFKYNLYLDLKNQEDSLTKIIENDRKFKLIERYLTRQKSNLQDKIYLFVIHKICYFVEEIENLLFQDTYSQFIKTMNNNLKIYKEKKQFPIKIYMQDKSKFLEYWKMINLLKFYQQEIQQYKNQFTQLITNLFWINNQTISMYNILNMITSNENKSFLELVQLIEDGMKEINLKKKIINYMDFNILKINFLRIVYSEFPEEENNYLLLRSLIENYGSLLRASMTLQASQFINQKLNSESIQFFVKIGKKFIVIHKIFPPQTLSKLANEILDYITSDTKVYIYDCLLILESIFAIKQVILSEDLQLMRILTKNFCPNILGYLIIINKNQNISLTQVKWTIYAIFNLFQKLDQFELIKVEKYINKVFKDQCYNFPFVFNCLRNQINFQKINKTVQLQYSLCFNQSNKLVQLSQELFQLDEQLYEQWFKTSNPPQVMLSIEYLKVAKSQSYYPKQMDIPLEDFNISLSEYCEQEQKQVLSNWIQKMTDTYKFKQIIPLYFNIIKRGESPYEILIYANQILQNYKQIADGIGCFNLKSLFQIFFNNANDELRVILMKFFSKEYPIPFLYQNPIMDNLKFKTEILLLNSNLFYFIEQGYTIINFSLSQNQKKIGKTELINQIFYEREKFETSDTCQMNQNTIDIMFDFEFNNSRSFILADVHGTIIFEILIKILPFFQFWIVQMDSEKELQENLDQISIILQKIEYQIIQKLEICFIVRNTEERELMNNQPINYEIENKNIKIFYLHNLTANQIDKQFKISQIQDVSKFLFNLILDHQKRLYQGNQYQENLKNQFLLVLQQFNPQYNVCIQQIINHQNLINQIQDKLNGIVNEQDGFYSQNAFPIRRIQWNMKKLRNQNYELCMKPIENKMEIEKNKKQIEDQEIQIQKQNPTELLKIFCEIFKQKQYYIVYLQIVDKIRQFNEKNLINLQQKDYELNEQFNKLKQEKHKIKQKYLNNLQNLCEDQFNKTIKDKMSKLKQQMDNNALNISKKNVGIELFWRELISLRKSNNYDLEFNPVETLSELIRKGESLEFLDGDTLSINTQFLFDLENKITQNKQQKILVISILGPQSSGKSTILNKIFGCHFWASVGRCTKGIHLQILQVQNKQVFQNRFDQILILDTEGLQNPNQIDFEFDKKIALFVLSISDIIMINVKGEINQQFKSLVEMCIFTLGHLKNGFSMVKQLSWFFNQNDNYKNVQPFKQQIKDLAQNLNLYWNENYYDQQEEHIDYADILDIKDNISGLGFASDQKDWGKNGWNQSVNNPSFSREAYKQGISMIKQFISKIQDQKDPLSNFNHFLQNVQRNWESIEKLPDLLEFSELIQHQQNLIMNKYFDTIWKTEDISSVGENIIEVTNQKIKIEKQIVFDSFKQIQIEQENDMQQTFSQSKTKIEEKMNSFKSENKIQKKIIQKYQMKLENLIKSQELDCKIKIQTLIQKYEGKYQKKKGYVQIDNFIQTVLNDEKQKKNFEGNEKLIEQEFQKKWEQYINETNKTLEQQYLVMVDTQYKALKSISNEYILKTKNESEYFYYFRDVLIKQNPYDNQNTENENIFQLFQRELRENEQFICINNHNRQNQSYLDIFHQKIQEKLEKSKDQLIDMKSFYSQQIQYSIVAKVDIQEYLNSQFEQDFDQFLRKYENHTNIGTHFYNFLSFLDYLQISHDKKSKQQLDNIINNYSNQQQIKQLFINKRQQLYQAFEKLKKSLFSDYNANQEIDLSGKTFGQTFMNTYQGLKISQKKDQSWNNTQSFKKELLQQNIIINTQNDIFTSENSYQESFNFIKSPQSSFPAFFRSHFPKQFNKIMINQKGWNKLYNEFYNLIQQEMSCQIRKVNNNKEDENIQSFNPYLITGIMKKVENSIKVKYNNYFAQFGVILTDVGERCIYYYSMLIIWRFLCYQRQNSKNIQQKHQNNYQNELNRCIAEINQDNQKQSCIKAREFVNKIQKTLKKQYLDRIKQEVLQKINKMSMSNFQLVEKLDKELLIDVDEKTFEDQQYQQKIQFYTTDHKSYINKYVQDMLAQFQFELFNEYSNKYKQELSQYLKCIQDNAKILYKYVENQKKDVKSFQYFNEQNHQKKNKINYEKLLFRLFLQCLHGKIEDKIDIIEDQYKEIFQVSNYNPINGQLILNLELLNSQDQQVYNLKTFVQTFIESIDIIFKNKEQILLKQDEYELDVEFGKIKFQLNGCEYTCPCCNRKCDQDNDSIHTHQCQNGHQIRGINGILITKDSPSLFTCQEILDECTIITLETNLKRTWKAVKKAHSNWNFKNLFKESNDQNINKWKNVWNRGLGKLICQHLAKQLNHQIIFSQKQEIHIQVSNFHYILILDDSYSMFGNKWSQAKEGALNCIKSLENTDSAKVSVIIFNNNARIVAECQKPNFQEMNNKIVYSGGGTCFEPPFKLALKLIKKYHNFNKIQILFYTDGEASYPQNAVDKLCQLQQDIRRLISITACSGEKYSQQLALLIEKFQQYMQSAELKNSVEPIELQEVWTEVVSQNIHHQLA</sequence>
<proteinExistence type="inferred from homology"/>
<comment type="caution">
    <text evidence="7">The sequence shown here is derived from an EMBL/GenBank/DDBJ whole genome shotgun (WGS) entry which is preliminary data.</text>
</comment>
<name>A0A8S1PPI8_PARPR</name>
<gene>
    <name evidence="7" type="ORF">PPRIM_AZ9-3.1.T1240104</name>
</gene>
<evidence type="ECO:0000256" key="2">
    <source>
        <dbReference type="ARBA" id="ARBA00023134"/>
    </source>
</evidence>
<evidence type="ECO:0000256" key="3">
    <source>
        <dbReference type="PROSITE-ProRule" id="PRU01052"/>
    </source>
</evidence>
<feature type="domain" description="GB1/RHD3-type G" evidence="5">
    <location>
        <begin position="1366"/>
        <end position="1469"/>
    </location>
</feature>
<evidence type="ECO:0000313" key="7">
    <source>
        <dbReference type="EMBL" id="CAD8104633.1"/>
    </source>
</evidence>
<dbReference type="PANTHER" id="PTHR22796">
    <property type="entry name" value="URG4-RELATED"/>
    <property type="match status" value="1"/>
</dbReference>
<dbReference type="PANTHER" id="PTHR22796:SF1">
    <property type="entry name" value="VWFA DOMAIN-CONTAINING PROTEIN"/>
    <property type="match status" value="1"/>
</dbReference>
<reference evidence="7" key="1">
    <citation type="submission" date="2021-01" db="EMBL/GenBank/DDBJ databases">
        <authorList>
            <consortium name="Genoscope - CEA"/>
            <person name="William W."/>
        </authorList>
    </citation>
    <scope>NUCLEOTIDE SEQUENCE</scope>
</reference>
<evidence type="ECO:0000259" key="6">
    <source>
        <dbReference type="PROSITE" id="PS51717"/>
    </source>
</evidence>
<dbReference type="PROSITE" id="PS50234">
    <property type="entry name" value="VWFA"/>
    <property type="match status" value="1"/>
</dbReference>
<evidence type="ECO:0000259" key="5">
    <source>
        <dbReference type="PROSITE" id="PS51715"/>
    </source>
</evidence>
<keyword evidence="1" id="KW-0547">Nucleotide-binding</keyword>
<protein>
    <recommendedName>
        <fullName evidence="9">VLIG-type G domain-containing protein</fullName>
    </recommendedName>
</protein>